<comment type="caution">
    <text evidence="1">The sequence shown here is derived from an EMBL/GenBank/DDBJ whole genome shotgun (WGS) entry which is preliminary data.</text>
</comment>
<accession>A0A8X7WSG1</accession>
<sequence length="101" mass="11134">MVSEFHSTVRSCTESEEDAKLPLFLHLPMKNPQDYYCLRDIVANGQALDGKVINILAGVRSEPSEGITYALCQPSGYLAPGNPFLVKHVSHSLDWQEASSL</sequence>
<feature type="non-terminal residue" evidence="1">
    <location>
        <position position="101"/>
    </location>
</feature>
<protein>
    <submittedName>
        <fullName evidence="1">MEIOB protein</fullName>
    </submittedName>
</protein>
<gene>
    <name evidence="1" type="primary">Meiob</name>
    <name evidence="1" type="ORF">GTO96_0007677</name>
</gene>
<dbReference type="AlphaFoldDB" id="A0A8X7WSG1"/>
<evidence type="ECO:0000313" key="1">
    <source>
        <dbReference type="EMBL" id="KAG2455220.1"/>
    </source>
</evidence>
<keyword evidence="2" id="KW-1185">Reference proteome</keyword>
<organism evidence="1 2">
    <name type="scientific">Polypterus senegalus</name>
    <name type="common">Senegal bichir</name>
    <dbReference type="NCBI Taxonomy" id="55291"/>
    <lineage>
        <taxon>Eukaryota</taxon>
        <taxon>Metazoa</taxon>
        <taxon>Chordata</taxon>
        <taxon>Craniata</taxon>
        <taxon>Vertebrata</taxon>
        <taxon>Euteleostomi</taxon>
        <taxon>Actinopterygii</taxon>
        <taxon>Polypteriformes</taxon>
        <taxon>Polypteridae</taxon>
        <taxon>Polypterus</taxon>
    </lineage>
</organism>
<feature type="non-terminal residue" evidence="1">
    <location>
        <position position="1"/>
    </location>
</feature>
<name>A0A8X7WSG1_POLSE</name>
<proteinExistence type="predicted"/>
<evidence type="ECO:0000313" key="2">
    <source>
        <dbReference type="Proteomes" id="UP000886611"/>
    </source>
</evidence>
<dbReference type="EMBL" id="JAATIS010009265">
    <property type="protein sequence ID" value="KAG2455220.1"/>
    <property type="molecule type" value="Genomic_DNA"/>
</dbReference>
<reference evidence="1 2" key="1">
    <citation type="journal article" date="2021" name="Cell">
        <title>Tracing the genetic footprints of vertebrate landing in non-teleost ray-finned fishes.</title>
        <authorList>
            <person name="Bi X."/>
            <person name="Wang K."/>
            <person name="Yang L."/>
            <person name="Pan H."/>
            <person name="Jiang H."/>
            <person name="Wei Q."/>
            <person name="Fang M."/>
            <person name="Yu H."/>
            <person name="Zhu C."/>
            <person name="Cai Y."/>
            <person name="He Y."/>
            <person name="Gan X."/>
            <person name="Zeng H."/>
            <person name="Yu D."/>
            <person name="Zhu Y."/>
            <person name="Jiang H."/>
            <person name="Qiu Q."/>
            <person name="Yang H."/>
            <person name="Zhang Y.E."/>
            <person name="Wang W."/>
            <person name="Zhu M."/>
            <person name="He S."/>
            <person name="Zhang G."/>
        </authorList>
    </citation>
    <scope>NUCLEOTIDE SEQUENCE [LARGE SCALE GENOMIC DNA]</scope>
    <source>
        <strain evidence="1">Bchr_013</strain>
    </source>
</reference>
<dbReference type="Proteomes" id="UP000886611">
    <property type="component" value="Unassembled WGS sequence"/>
</dbReference>